<proteinExistence type="predicted"/>
<keyword evidence="2" id="KW-0732">Signal</keyword>
<dbReference type="AlphaFoldDB" id="A0AA85J7I6"/>
<dbReference type="WBParaSite" id="TREG1_129490.1">
    <property type="protein sequence ID" value="TREG1_129490.1"/>
    <property type="gene ID" value="TREG1_129490"/>
</dbReference>
<evidence type="ECO:0000256" key="1">
    <source>
        <dbReference type="SAM" id="MobiDB-lite"/>
    </source>
</evidence>
<accession>A0AA85J7I6</accession>
<reference evidence="4" key="2">
    <citation type="submission" date="2023-11" db="UniProtKB">
        <authorList>
            <consortium name="WormBaseParasite"/>
        </authorList>
    </citation>
    <scope>IDENTIFICATION</scope>
</reference>
<dbReference type="Proteomes" id="UP000050795">
    <property type="component" value="Unassembled WGS sequence"/>
</dbReference>
<protein>
    <submittedName>
        <fullName evidence="4">Uncharacterized protein</fullName>
    </submittedName>
</protein>
<sequence>MHRTNFHVPCLLLLSTLLFILLEYAPTSKGFSLNGIKPILDRTNNIAGQISQGTQFLSGKINNAGSASIFRRQQFGNQNATRSSDDQRSSKSSSDQSEQQQQQQQSTMVKRRIECQCESELPQAQIPPPRYATFVESANSYGYQPVDVPVVSDGEEYLSVVKRHST</sequence>
<feature type="chain" id="PRO_5041711738" evidence="2">
    <location>
        <begin position="31"/>
        <end position="166"/>
    </location>
</feature>
<evidence type="ECO:0000256" key="2">
    <source>
        <dbReference type="SAM" id="SignalP"/>
    </source>
</evidence>
<organism evidence="3 4">
    <name type="scientific">Trichobilharzia regenti</name>
    <name type="common">Nasal bird schistosome</name>
    <dbReference type="NCBI Taxonomy" id="157069"/>
    <lineage>
        <taxon>Eukaryota</taxon>
        <taxon>Metazoa</taxon>
        <taxon>Spiralia</taxon>
        <taxon>Lophotrochozoa</taxon>
        <taxon>Platyhelminthes</taxon>
        <taxon>Trematoda</taxon>
        <taxon>Digenea</taxon>
        <taxon>Strigeidida</taxon>
        <taxon>Schistosomatoidea</taxon>
        <taxon>Schistosomatidae</taxon>
        <taxon>Trichobilharzia</taxon>
    </lineage>
</organism>
<reference evidence="3" key="1">
    <citation type="submission" date="2022-06" db="EMBL/GenBank/DDBJ databases">
        <authorList>
            <person name="Berger JAMES D."/>
            <person name="Berger JAMES D."/>
        </authorList>
    </citation>
    <scope>NUCLEOTIDE SEQUENCE [LARGE SCALE GENOMIC DNA]</scope>
</reference>
<feature type="region of interest" description="Disordered" evidence="1">
    <location>
        <begin position="72"/>
        <end position="113"/>
    </location>
</feature>
<keyword evidence="3" id="KW-1185">Reference proteome</keyword>
<feature type="signal peptide" evidence="2">
    <location>
        <begin position="1"/>
        <end position="30"/>
    </location>
</feature>
<evidence type="ECO:0000313" key="3">
    <source>
        <dbReference type="Proteomes" id="UP000050795"/>
    </source>
</evidence>
<name>A0AA85J7I6_TRIRE</name>
<evidence type="ECO:0000313" key="4">
    <source>
        <dbReference type="WBParaSite" id="TREG1_129490.1"/>
    </source>
</evidence>
<feature type="compositionally biased region" description="Low complexity" evidence="1">
    <location>
        <begin position="90"/>
        <end position="106"/>
    </location>
</feature>